<sequence length="66" mass="6410">MKTIEKPETKAIACKNGDGSLAALVAGPLMAIVAPPPPPEATLAAAVAGVAVTGIGFGESITAPVR</sequence>
<organism evidence="1">
    <name type="scientific">marine sediment metagenome</name>
    <dbReference type="NCBI Taxonomy" id="412755"/>
    <lineage>
        <taxon>unclassified sequences</taxon>
        <taxon>metagenomes</taxon>
        <taxon>ecological metagenomes</taxon>
    </lineage>
</organism>
<comment type="caution">
    <text evidence="1">The sequence shown here is derived from an EMBL/GenBank/DDBJ whole genome shotgun (WGS) entry which is preliminary data.</text>
</comment>
<reference evidence="1" key="1">
    <citation type="journal article" date="2015" name="Nature">
        <title>Complex archaea that bridge the gap between prokaryotes and eukaryotes.</title>
        <authorList>
            <person name="Spang A."/>
            <person name="Saw J.H."/>
            <person name="Jorgensen S.L."/>
            <person name="Zaremba-Niedzwiedzka K."/>
            <person name="Martijn J."/>
            <person name="Lind A.E."/>
            <person name="van Eijk R."/>
            <person name="Schleper C."/>
            <person name="Guy L."/>
            <person name="Ettema T.J."/>
        </authorList>
    </citation>
    <scope>NUCLEOTIDE SEQUENCE</scope>
</reference>
<dbReference type="EMBL" id="LAZR01027262">
    <property type="protein sequence ID" value="KKL66265.1"/>
    <property type="molecule type" value="Genomic_DNA"/>
</dbReference>
<protein>
    <submittedName>
        <fullName evidence="1">Uncharacterized protein</fullName>
    </submittedName>
</protein>
<dbReference type="AlphaFoldDB" id="A0A0F9G9N8"/>
<name>A0A0F9G9N8_9ZZZZ</name>
<gene>
    <name evidence="1" type="ORF">LCGC14_2146690</name>
</gene>
<accession>A0A0F9G9N8</accession>
<evidence type="ECO:0000313" key="1">
    <source>
        <dbReference type="EMBL" id="KKL66265.1"/>
    </source>
</evidence>
<proteinExistence type="predicted"/>